<dbReference type="InterPro" id="IPR008462">
    <property type="entry name" value="CsbD"/>
</dbReference>
<dbReference type="eggNOG" id="COG3237">
    <property type="taxonomic scope" value="Bacteria"/>
</dbReference>
<sequence length="65" mass="7516">MNNDRIQGSWEQVKGNVQKAWGKLTNDDLDVIEGDRKLLAGKLQERYGIAQDEAEKQIKDWNSRD</sequence>
<organism evidence="3 4">
    <name type="scientific">Asticcacaulis benevestitus DSM 16100 = ATCC BAA-896</name>
    <dbReference type="NCBI Taxonomy" id="1121022"/>
    <lineage>
        <taxon>Bacteria</taxon>
        <taxon>Pseudomonadati</taxon>
        <taxon>Pseudomonadota</taxon>
        <taxon>Alphaproteobacteria</taxon>
        <taxon>Caulobacterales</taxon>
        <taxon>Caulobacteraceae</taxon>
        <taxon>Asticcacaulis</taxon>
    </lineage>
</organism>
<gene>
    <name evidence="3" type="ORF">ABENE_18180</name>
</gene>
<feature type="domain" description="CsbD-like" evidence="2">
    <location>
        <begin position="4"/>
        <end position="56"/>
    </location>
</feature>
<comment type="caution">
    <text evidence="3">The sequence shown here is derived from an EMBL/GenBank/DDBJ whole genome shotgun (WGS) entry which is preliminary data.</text>
</comment>
<dbReference type="AlphaFoldDB" id="V4PM35"/>
<dbReference type="Pfam" id="PF05532">
    <property type="entry name" value="CsbD"/>
    <property type="match status" value="1"/>
</dbReference>
<accession>V4PM35</accession>
<proteinExistence type="inferred from homology"/>
<dbReference type="OrthoDB" id="9796058at2"/>
<keyword evidence="4" id="KW-1185">Reference proteome</keyword>
<dbReference type="RefSeq" id="WP_018082479.1">
    <property type="nucleotide sequence ID" value="NZ_AQWM01000014.1"/>
</dbReference>
<dbReference type="Gene3D" id="1.10.1470.10">
    <property type="entry name" value="YjbJ"/>
    <property type="match status" value="1"/>
</dbReference>
<dbReference type="PANTHER" id="PTHR34977">
    <property type="entry name" value="UPF0337 PROTEIN YJBJ"/>
    <property type="match status" value="1"/>
</dbReference>
<dbReference type="InterPro" id="IPR026042">
    <property type="entry name" value="YjbJ"/>
</dbReference>
<evidence type="ECO:0000256" key="1">
    <source>
        <dbReference type="ARBA" id="ARBA00009129"/>
    </source>
</evidence>
<dbReference type="SUPFAM" id="SSF69047">
    <property type="entry name" value="Hypothetical protein YjbJ"/>
    <property type="match status" value="1"/>
</dbReference>
<protein>
    <recommendedName>
        <fullName evidence="2">CsbD-like domain-containing protein</fullName>
    </recommendedName>
</protein>
<dbReference type="STRING" id="1121022.GCA_000376105_02809"/>
<dbReference type="InterPro" id="IPR036629">
    <property type="entry name" value="YjbJ_sf"/>
</dbReference>
<evidence type="ECO:0000313" key="4">
    <source>
        <dbReference type="Proteomes" id="UP000017837"/>
    </source>
</evidence>
<evidence type="ECO:0000259" key="2">
    <source>
        <dbReference type="Pfam" id="PF05532"/>
    </source>
</evidence>
<dbReference type="PIRSF" id="PIRSF039008">
    <property type="entry name" value="YjbJ"/>
    <property type="match status" value="1"/>
</dbReference>
<dbReference type="PATRIC" id="fig|1121022.4.peg.3717"/>
<name>V4PM35_9CAUL</name>
<dbReference type="Proteomes" id="UP000017837">
    <property type="component" value="Unassembled WGS sequence"/>
</dbReference>
<comment type="similarity">
    <text evidence="1">Belongs to the UPF0337 (CsbD) family.</text>
</comment>
<dbReference type="PANTHER" id="PTHR34977:SF1">
    <property type="entry name" value="UPF0337 PROTEIN YJBJ"/>
    <property type="match status" value="1"/>
</dbReference>
<dbReference type="EMBL" id="AWGB01000053">
    <property type="protein sequence ID" value="ESQ86540.1"/>
    <property type="molecule type" value="Genomic_DNA"/>
</dbReference>
<dbReference type="InterPro" id="IPR050423">
    <property type="entry name" value="UPF0337_stress_rsp"/>
</dbReference>
<evidence type="ECO:0000313" key="3">
    <source>
        <dbReference type="EMBL" id="ESQ86540.1"/>
    </source>
</evidence>
<reference evidence="3 4" key="1">
    <citation type="journal article" date="2014" name="Nature">
        <title>Sequential evolution of bacterial morphology by co-option of a developmental regulator.</title>
        <authorList>
            <person name="Jiang C."/>
            <person name="Brown P.J."/>
            <person name="Ducret A."/>
            <person name="Brun Y.V."/>
        </authorList>
    </citation>
    <scope>NUCLEOTIDE SEQUENCE [LARGE SCALE GENOMIC DNA]</scope>
    <source>
        <strain evidence="3 4">DSM 16100</strain>
    </source>
</reference>